<dbReference type="SMART" id="SM00052">
    <property type="entry name" value="EAL"/>
    <property type="match status" value="1"/>
</dbReference>
<evidence type="ECO:0000259" key="2">
    <source>
        <dbReference type="PROSITE" id="PS51833"/>
    </source>
</evidence>
<organism evidence="3 4">
    <name type="scientific">Marinimicrobium koreense</name>
    <dbReference type="NCBI Taxonomy" id="306545"/>
    <lineage>
        <taxon>Bacteria</taxon>
        <taxon>Pseudomonadati</taxon>
        <taxon>Pseudomonadota</taxon>
        <taxon>Gammaproteobacteria</taxon>
        <taxon>Cellvibrionales</taxon>
        <taxon>Cellvibrionaceae</taxon>
        <taxon>Marinimicrobium</taxon>
    </lineage>
</organism>
<gene>
    <name evidence="3" type="ORF">EDC38_2166</name>
</gene>
<accession>A0A3N1NRR9</accession>
<dbReference type="EMBL" id="RJUK01000001">
    <property type="protein sequence ID" value="ROQ21542.1"/>
    <property type="molecule type" value="Genomic_DNA"/>
</dbReference>
<dbReference type="OrthoDB" id="9804751at2"/>
<dbReference type="InterPro" id="IPR052340">
    <property type="entry name" value="RNase_Y/CdgJ"/>
</dbReference>
<dbReference type="PROSITE" id="PS51833">
    <property type="entry name" value="HDOD"/>
    <property type="match status" value="1"/>
</dbReference>
<name>A0A3N1NRR9_9GAMM</name>
<dbReference type="Proteomes" id="UP000273643">
    <property type="component" value="Unassembled WGS sequence"/>
</dbReference>
<evidence type="ECO:0000313" key="3">
    <source>
        <dbReference type="EMBL" id="ROQ21542.1"/>
    </source>
</evidence>
<dbReference type="Pfam" id="PF08668">
    <property type="entry name" value="HDOD"/>
    <property type="match status" value="1"/>
</dbReference>
<dbReference type="Gene3D" id="3.20.20.450">
    <property type="entry name" value="EAL domain"/>
    <property type="match status" value="1"/>
</dbReference>
<keyword evidence="4" id="KW-1185">Reference proteome</keyword>
<protein>
    <submittedName>
        <fullName evidence="3">EAL and modified HD-GYP domain-containing signal transduction protein</fullName>
    </submittedName>
</protein>
<dbReference type="SUPFAM" id="SSF141868">
    <property type="entry name" value="EAL domain-like"/>
    <property type="match status" value="1"/>
</dbReference>
<dbReference type="AlphaFoldDB" id="A0A3N1NRR9"/>
<dbReference type="PIRSF" id="PIRSF003180">
    <property type="entry name" value="DiGMPpdiest_YuxH"/>
    <property type="match status" value="1"/>
</dbReference>
<dbReference type="InterPro" id="IPR013976">
    <property type="entry name" value="HDOD"/>
</dbReference>
<dbReference type="Pfam" id="PF00563">
    <property type="entry name" value="EAL"/>
    <property type="match status" value="1"/>
</dbReference>
<dbReference type="InterPro" id="IPR014408">
    <property type="entry name" value="dGMP_Pdiesterase_EAL/HD-GYP"/>
</dbReference>
<sequence>MTDNATGSGNALLASQPIYNRANEIAGFELLYRNDAGQSVFDIGEDQATSELLFNYCTGVSQQVDHYHQPAFINVTREFLCSGASLPIDPSRVIIELVERLEPDAALVEAVASWYSKGFRFALDDFEFKPSWAPLLRYTDIIKVDIDATSLEDAIRHRQALARYPLRWLAERVETGEQHQQYLKAGFDLFQGYFLAKPGVIYGKKLSPAALNLARLIGLLFSEEPDLDEVTNVLVNDPVLSVSLIRIVNSPLYKSQQHISTMKEVVVRLGIVAIRRWAILISSLQASSPETARTILIRAQACSALAPHYKAESIDINRAFLAGLLSGADVMLEVDLESFLGEMDLSTDIKDAALHRRGALGAVVSKVEEVERRLALKSNPMSINRTLLQIYDESARNVQALFNEVV</sequence>
<dbReference type="RefSeq" id="WP_123638518.1">
    <property type="nucleotide sequence ID" value="NZ_RJUK01000001.1"/>
</dbReference>
<dbReference type="PANTHER" id="PTHR33525">
    <property type="match status" value="1"/>
</dbReference>
<reference evidence="3 4" key="1">
    <citation type="submission" date="2018-11" db="EMBL/GenBank/DDBJ databases">
        <title>Genomic Encyclopedia of Type Strains, Phase IV (KMG-IV): sequencing the most valuable type-strain genomes for metagenomic binning, comparative biology and taxonomic classification.</title>
        <authorList>
            <person name="Goeker M."/>
        </authorList>
    </citation>
    <scope>NUCLEOTIDE SEQUENCE [LARGE SCALE GENOMIC DNA]</scope>
    <source>
        <strain evidence="3 4">DSM 16974</strain>
    </source>
</reference>
<dbReference type="InterPro" id="IPR035919">
    <property type="entry name" value="EAL_sf"/>
</dbReference>
<evidence type="ECO:0000259" key="1">
    <source>
        <dbReference type="PROSITE" id="PS50883"/>
    </source>
</evidence>
<evidence type="ECO:0000313" key="4">
    <source>
        <dbReference type="Proteomes" id="UP000273643"/>
    </source>
</evidence>
<dbReference type="InterPro" id="IPR001633">
    <property type="entry name" value="EAL_dom"/>
</dbReference>
<proteinExistence type="predicted"/>
<dbReference type="PROSITE" id="PS50883">
    <property type="entry name" value="EAL"/>
    <property type="match status" value="1"/>
</dbReference>
<dbReference type="SUPFAM" id="SSF109604">
    <property type="entry name" value="HD-domain/PDEase-like"/>
    <property type="match status" value="1"/>
</dbReference>
<dbReference type="PANTHER" id="PTHR33525:SF4">
    <property type="entry name" value="CYCLIC DI-GMP PHOSPHODIESTERASE CDGJ"/>
    <property type="match status" value="1"/>
</dbReference>
<feature type="domain" description="EAL" evidence="1">
    <location>
        <begin position="1"/>
        <end position="212"/>
    </location>
</feature>
<feature type="domain" description="HDOD" evidence="2">
    <location>
        <begin position="206"/>
        <end position="393"/>
    </location>
</feature>
<dbReference type="Gene3D" id="1.10.3210.10">
    <property type="entry name" value="Hypothetical protein af1432"/>
    <property type="match status" value="1"/>
</dbReference>
<comment type="caution">
    <text evidence="3">The sequence shown here is derived from an EMBL/GenBank/DDBJ whole genome shotgun (WGS) entry which is preliminary data.</text>
</comment>